<dbReference type="SUPFAM" id="SSF158682">
    <property type="entry name" value="TerB-like"/>
    <property type="match status" value="1"/>
</dbReference>
<name>A0A9D7E0U9_9PROT</name>
<reference evidence="2" key="1">
    <citation type="submission" date="2020-10" db="EMBL/GenBank/DDBJ databases">
        <title>Connecting structure to function with the recovery of over 1000 high-quality activated sludge metagenome-assembled genomes encoding full-length rRNA genes using long-read sequencing.</title>
        <authorList>
            <person name="Singleton C.M."/>
            <person name="Petriglieri F."/>
            <person name="Kristensen J.M."/>
            <person name="Kirkegaard R.H."/>
            <person name="Michaelsen T.Y."/>
            <person name="Andersen M.H."/>
            <person name="Karst S.M."/>
            <person name="Dueholm M.S."/>
            <person name="Nielsen P.H."/>
            <person name="Albertsen M."/>
        </authorList>
    </citation>
    <scope>NUCLEOTIDE SEQUENCE</scope>
    <source>
        <strain evidence="2">Bjer_18-Q3-R1-45_BAT3C.347</strain>
    </source>
</reference>
<evidence type="ECO:0000313" key="3">
    <source>
        <dbReference type="Proteomes" id="UP000807785"/>
    </source>
</evidence>
<dbReference type="EMBL" id="JADJEV010000004">
    <property type="protein sequence ID" value="MBK6974401.1"/>
    <property type="molecule type" value="Genomic_DNA"/>
</dbReference>
<dbReference type="InterPro" id="IPR007791">
    <property type="entry name" value="DjlA_N"/>
</dbReference>
<dbReference type="Pfam" id="PF05099">
    <property type="entry name" value="TerB"/>
    <property type="match status" value="1"/>
</dbReference>
<accession>A0A9D7E0U9</accession>
<dbReference type="Gene3D" id="1.10.3680.10">
    <property type="entry name" value="TerB-like"/>
    <property type="match status" value="1"/>
</dbReference>
<dbReference type="Proteomes" id="UP000807785">
    <property type="component" value="Unassembled WGS sequence"/>
</dbReference>
<proteinExistence type="predicted"/>
<evidence type="ECO:0000259" key="1">
    <source>
        <dbReference type="Pfam" id="PF05099"/>
    </source>
</evidence>
<gene>
    <name evidence="2" type="ORF">IPH26_16130</name>
</gene>
<sequence length="150" mass="16084">MMPFDSSARLNAMQQALATRAMLAIAHVDPANIEEEVALIRAFFEDVTQGEAKASFDELLADARKPVSLSAEMFPDPVQKDLVVGSCLMLGYADGTLTQAERAAVESVAQQIGMSGERLSQLVEIVQDHLLAQLSGLPDAQSVVKVGQEL</sequence>
<organism evidence="2 3">
    <name type="scientific">Candidatus Methylophosphatis roskildensis</name>
    <dbReference type="NCBI Taxonomy" id="2899263"/>
    <lineage>
        <taxon>Bacteria</taxon>
        <taxon>Pseudomonadati</taxon>
        <taxon>Pseudomonadota</taxon>
        <taxon>Betaproteobacteria</taxon>
        <taxon>Nitrosomonadales</taxon>
        <taxon>Sterolibacteriaceae</taxon>
        <taxon>Candidatus Methylophosphatis</taxon>
    </lineage>
</organism>
<comment type="caution">
    <text evidence="2">The sequence shown here is derived from an EMBL/GenBank/DDBJ whole genome shotgun (WGS) entry which is preliminary data.</text>
</comment>
<dbReference type="CDD" id="cd07177">
    <property type="entry name" value="terB_like"/>
    <property type="match status" value="1"/>
</dbReference>
<evidence type="ECO:0000313" key="2">
    <source>
        <dbReference type="EMBL" id="MBK6974401.1"/>
    </source>
</evidence>
<dbReference type="AlphaFoldDB" id="A0A9D7E0U9"/>
<dbReference type="InterPro" id="IPR029024">
    <property type="entry name" value="TerB-like"/>
</dbReference>
<protein>
    <submittedName>
        <fullName evidence="2">TerB family tellurite resistance protein</fullName>
    </submittedName>
</protein>
<feature type="domain" description="Co-chaperone DjlA N-terminal" evidence="1">
    <location>
        <begin position="22"/>
        <end position="119"/>
    </location>
</feature>